<name>A0A1F6EAJ1_9BACT</name>
<dbReference type="SUPFAM" id="SSF56281">
    <property type="entry name" value="Metallo-hydrolase/oxidoreductase"/>
    <property type="match status" value="1"/>
</dbReference>
<dbReference type="PANTHER" id="PTHR11203">
    <property type="entry name" value="CLEAVAGE AND POLYADENYLATION SPECIFICITY FACTOR FAMILY MEMBER"/>
    <property type="match status" value="1"/>
</dbReference>
<feature type="domain" description="WH2" evidence="2">
    <location>
        <begin position="425"/>
        <end position="443"/>
    </location>
</feature>
<dbReference type="Gene3D" id="3.40.50.10890">
    <property type="match status" value="1"/>
</dbReference>
<dbReference type="GO" id="GO:0004521">
    <property type="term" value="F:RNA endonuclease activity"/>
    <property type="evidence" value="ECO:0007669"/>
    <property type="project" value="TreeGrafter"/>
</dbReference>
<keyword evidence="1" id="KW-0378">Hydrolase</keyword>
<reference evidence="3 4" key="1">
    <citation type="journal article" date="2016" name="Nat. Commun.">
        <title>Thousands of microbial genomes shed light on interconnected biogeochemical processes in an aquifer system.</title>
        <authorList>
            <person name="Anantharaman K."/>
            <person name="Brown C.T."/>
            <person name="Hug L.A."/>
            <person name="Sharon I."/>
            <person name="Castelle C.J."/>
            <person name="Probst A.J."/>
            <person name="Thomas B.C."/>
            <person name="Singh A."/>
            <person name="Wilkins M.J."/>
            <person name="Karaoz U."/>
            <person name="Brodie E.L."/>
            <person name="Williams K.H."/>
            <person name="Hubbard S.S."/>
            <person name="Banfield J.F."/>
        </authorList>
    </citation>
    <scope>NUCLEOTIDE SEQUENCE [LARGE SCALE GENOMIC DNA]</scope>
</reference>
<dbReference type="Pfam" id="PF10996">
    <property type="entry name" value="Beta-Casp"/>
    <property type="match status" value="1"/>
</dbReference>
<accession>A0A1F6EAJ1</accession>
<proteinExistence type="predicted"/>
<comment type="caution">
    <text evidence="3">The sequence shown here is derived from an EMBL/GenBank/DDBJ whole genome shotgun (WGS) entry which is preliminary data.</text>
</comment>
<dbReference type="GO" id="GO:0003779">
    <property type="term" value="F:actin binding"/>
    <property type="evidence" value="ECO:0007669"/>
    <property type="project" value="InterPro"/>
</dbReference>
<dbReference type="Pfam" id="PF00753">
    <property type="entry name" value="Lactamase_B"/>
    <property type="match status" value="1"/>
</dbReference>
<dbReference type="SMART" id="SM01027">
    <property type="entry name" value="Beta-Casp"/>
    <property type="match status" value="1"/>
</dbReference>
<dbReference type="InterPro" id="IPR011108">
    <property type="entry name" value="RMMBL"/>
</dbReference>
<dbReference type="InterPro" id="IPR001279">
    <property type="entry name" value="Metallo-B-lactamas"/>
</dbReference>
<dbReference type="InterPro" id="IPR022712">
    <property type="entry name" value="Beta_Casp"/>
</dbReference>
<dbReference type="Pfam" id="PF07521">
    <property type="entry name" value="RMMBL"/>
    <property type="match status" value="1"/>
</dbReference>
<evidence type="ECO:0000259" key="2">
    <source>
        <dbReference type="PROSITE" id="PS51082"/>
    </source>
</evidence>
<gene>
    <name evidence="3" type="ORF">A3C20_01290</name>
</gene>
<dbReference type="PANTHER" id="PTHR11203:SF37">
    <property type="entry name" value="INTEGRATOR COMPLEX SUBUNIT 11"/>
    <property type="match status" value="1"/>
</dbReference>
<dbReference type="InterPro" id="IPR003124">
    <property type="entry name" value="WH2_dom"/>
</dbReference>
<evidence type="ECO:0000256" key="1">
    <source>
        <dbReference type="ARBA" id="ARBA00022801"/>
    </source>
</evidence>
<dbReference type="InterPro" id="IPR050698">
    <property type="entry name" value="MBL"/>
</dbReference>
<dbReference type="AlphaFoldDB" id="A0A1F6EAJ1"/>
<sequence length="481" mass="52109">MTSTLTFCGGAGTVTGANFLLDTHSTSSGQAGTKLLIDCGTLEAADSVTALGFSNAEAPAKKISAQEHGCDTVNSAPFPYDVKEISALLVTHAHQDHIGRIPRLVRDGFSGAIHSTAATKDLAAVMFDDALGVMQEHAEKFGCEMLYGAADVERALSLWAGHDYHEPFPLDDVSVELLDAGHILGSAMVRLTRAGKNIIFSGDLGNTPEPLLRDCESPAGADYIVMESVYGDRVHEGRSERKEVLRAAVEEVRNRGGVLLIPSFSIERTQILLFELNDMVEDGSMQAIPVYLDAPLASRVTQVFRKYSGLFNPAVREHFSRGDDPFSFPGLKVVQTTDGSHTIRRAPDPKVIIAGAGMSGGGRVRAHEKYYLGEKRTTLLFVGYQASGTLGRRLQEGEKRVMIDKEHVKVRAQVSALTGYSGHADRDQLLNYIEQAGPSLKKVFITMGEPRASLFLAQRARDFLGVDAVVPQQGESCEIEF</sequence>
<dbReference type="SMART" id="SM00849">
    <property type="entry name" value="Lactamase_B"/>
    <property type="match status" value="1"/>
</dbReference>
<protein>
    <recommendedName>
        <fullName evidence="2">WH2 domain-containing protein</fullName>
    </recommendedName>
</protein>
<dbReference type="Gene3D" id="3.60.15.10">
    <property type="entry name" value="Ribonuclease Z/Hydroxyacylglutathione hydrolase-like"/>
    <property type="match status" value="1"/>
</dbReference>
<evidence type="ECO:0000313" key="4">
    <source>
        <dbReference type="Proteomes" id="UP000176914"/>
    </source>
</evidence>
<organism evidence="3 4">
    <name type="scientific">Candidatus Kaiserbacteria bacterium RIFCSPHIGHO2_02_FULL_55_25</name>
    <dbReference type="NCBI Taxonomy" id="1798498"/>
    <lineage>
        <taxon>Bacteria</taxon>
        <taxon>Candidatus Kaiseribacteriota</taxon>
    </lineage>
</organism>
<evidence type="ECO:0000313" key="3">
    <source>
        <dbReference type="EMBL" id="OGG70631.1"/>
    </source>
</evidence>
<dbReference type="CDD" id="cd16295">
    <property type="entry name" value="TTHA0252-CPSF-like_MBL-fold"/>
    <property type="match status" value="1"/>
</dbReference>
<dbReference type="GO" id="GO:0016787">
    <property type="term" value="F:hydrolase activity"/>
    <property type="evidence" value="ECO:0007669"/>
    <property type="project" value="UniProtKB-KW"/>
</dbReference>
<dbReference type="PROSITE" id="PS51082">
    <property type="entry name" value="WH2"/>
    <property type="match status" value="1"/>
</dbReference>
<dbReference type="InterPro" id="IPR036866">
    <property type="entry name" value="RibonucZ/Hydroxyglut_hydro"/>
</dbReference>
<dbReference type="Proteomes" id="UP000176914">
    <property type="component" value="Unassembled WGS sequence"/>
</dbReference>
<dbReference type="EMBL" id="MFLL01000002">
    <property type="protein sequence ID" value="OGG70631.1"/>
    <property type="molecule type" value="Genomic_DNA"/>
</dbReference>